<name>A0ABQ1ZY95_9BACT</name>
<accession>A0ABQ1ZY95</accession>
<keyword evidence="3" id="KW-1185">Reference proteome</keyword>
<evidence type="ECO:0000313" key="2">
    <source>
        <dbReference type="EMBL" id="GGH82375.1"/>
    </source>
</evidence>
<protein>
    <recommendedName>
        <fullName evidence="1">AB hydrolase-1 domain-containing protein</fullName>
    </recommendedName>
</protein>
<organism evidence="2 3">
    <name type="scientific">Hymenobacter frigidus</name>
    <dbReference type="NCBI Taxonomy" id="1524095"/>
    <lineage>
        <taxon>Bacteria</taxon>
        <taxon>Pseudomonadati</taxon>
        <taxon>Bacteroidota</taxon>
        <taxon>Cytophagia</taxon>
        <taxon>Cytophagales</taxon>
        <taxon>Hymenobacteraceae</taxon>
        <taxon>Hymenobacter</taxon>
    </lineage>
</organism>
<reference evidence="3" key="1">
    <citation type="journal article" date="2019" name="Int. J. Syst. Evol. Microbiol.">
        <title>The Global Catalogue of Microorganisms (GCM) 10K type strain sequencing project: providing services to taxonomists for standard genome sequencing and annotation.</title>
        <authorList>
            <consortium name="The Broad Institute Genomics Platform"/>
            <consortium name="The Broad Institute Genome Sequencing Center for Infectious Disease"/>
            <person name="Wu L."/>
            <person name="Ma J."/>
        </authorList>
    </citation>
    <scope>NUCLEOTIDE SEQUENCE [LARGE SCALE GENOMIC DNA]</scope>
    <source>
        <strain evidence="3">CGMCC 1.14966</strain>
    </source>
</reference>
<gene>
    <name evidence="2" type="ORF">GCM10011495_10500</name>
</gene>
<evidence type="ECO:0000313" key="3">
    <source>
        <dbReference type="Proteomes" id="UP000637774"/>
    </source>
</evidence>
<proteinExistence type="predicted"/>
<dbReference type="EMBL" id="BMGY01000007">
    <property type="protein sequence ID" value="GGH82375.1"/>
    <property type="molecule type" value="Genomic_DNA"/>
</dbReference>
<evidence type="ECO:0000259" key="1">
    <source>
        <dbReference type="Pfam" id="PF12697"/>
    </source>
</evidence>
<sequence>MEPISPVFYLIPGLGADERVFQSLQLQGEVHILRWLLPQTAEEPLPRYAARLAAAIPINQVCWLVGVSFGGVLALEVAQLRPLSRVVLISSFTGPHELPWAGRLARATGLYRLVPPRLLPRLPRVAKWFFGIENEQDYQLLKDILRDTDPDFTRWAIAQLLQWPGQPITPAIRIHGTTDRLLPTGTRNSQYRLPGGHLIIISQADKISQILNQLAAGDTAEDATELVTDVTQWLG</sequence>
<dbReference type="InterPro" id="IPR029058">
    <property type="entry name" value="AB_hydrolase_fold"/>
</dbReference>
<dbReference type="RefSeq" id="WP_188560995.1">
    <property type="nucleotide sequence ID" value="NZ_BMGY01000007.1"/>
</dbReference>
<dbReference type="Gene3D" id="3.40.50.1820">
    <property type="entry name" value="alpha/beta hydrolase"/>
    <property type="match status" value="1"/>
</dbReference>
<dbReference type="Pfam" id="PF12697">
    <property type="entry name" value="Abhydrolase_6"/>
    <property type="match status" value="1"/>
</dbReference>
<dbReference type="SUPFAM" id="SSF53474">
    <property type="entry name" value="alpha/beta-Hydrolases"/>
    <property type="match status" value="1"/>
</dbReference>
<feature type="domain" description="AB hydrolase-1" evidence="1">
    <location>
        <begin position="10"/>
        <end position="206"/>
    </location>
</feature>
<comment type="caution">
    <text evidence="2">The sequence shown here is derived from an EMBL/GenBank/DDBJ whole genome shotgun (WGS) entry which is preliminary data.</text>
</comment>
<dbReference type="InterPro" id="IPR000073">
    <property type="entry name" value="AB_hydrolase_1"/>
</dbReference>
<dbReference type="Proteomes" id="UP000637774">
    <property type="component" value="Unassembled WGS sequence"/>
</dbReference>